<dbReference type="Proteomes" id="UP000054324">
    <property type="component" value="Unassembled WGS sequence"/>
</dbReference>
<reference evidence="1 2" key="1">
    <citation type="submission" date="2013-11" db="EMBL/GenBank/DDBJ databases">
        <title>Opisthorchis viverrini - life in the bile duct.</title>
        <authorList>
            <person name="Young N.D."/>
            <person name="Nagarajan N."/>
            <person name="Lin S.J."/>
            <person name="Korhonen P.K."/>
            <person name="Jex A.R."/>
            <person name="Hall R.S."/>
            <person name="Safavi-Hemami H."/>
            <person name="Kaewkong W."/>
            <person name="Bertrand D."/>
            <person name="Gao S."/>
            <person name="Seet Q."/>
            <person name="Wongkham S."/>
            <person name="Teh B.T."/>
            <person name="Wongkham C."/>
            <person name="Intapan P.M."/>
            <person name="Maleewong W."/>
            <person name="Yang X."/>
            <person name="Hu M."/>
            <person name="Wang Z."/>
            <person name="Hofmann A."/>
            <person name="Sternberg P.W."/>
            <person name="Tan P."/>
            <person name="Wang J."/>
            <person name="Gasser R.B."/>
        </authorList>
    </citation>
    <scope>NUCLEOTIDE SEQUENCE [LARGE SCALE GENOMIC DNA]</scope>
</reference>
<dbReference type="AlphaFoldDB" id="A0A074Z260"/>
<evidence type="ECO:0000313" key="1">
    <source>
        <dbReference type="EMBL" id="KER21078.1"/>
    </source>
</evidence>
<protein>
    <submittedName>
        <fullName evidence="1">Uncharacterized protein</fullName>
    </submittedName>
</protein>
<dbReference type="CTD" id="20324690"/>
<dbReference type="RefSeq" id="XP_009175178.1">
    <property type="nucleotide sequence ID" value="XM_009176914.1"/>
</dbReference>
<evidence type="ECO:0000313" key="2">
    <source>
        <dbReference type="Proteomes" id="UP000054324"/>
    </source>
</evidence>
<organism evidence="1 2">
    <name type="scientific">Opisthorchis viverrini</name>
    <name type="common">Southeast Asian liver fluke</name>
    <dbReference type="NCBI Taxonomy" id="6198"/>
    <lineage>
        <taxon>Eukaryota</taxon>
        <taxon>Metazoa</taxon>
        <taxon>Spiralia</taxon>
        <taxon>Lophotrochozoa</taxon>
        <taxon>Platyhelminthes</taxon>
        <taxon>Trematoda</taxon>
        <taxon>Digenea</taxon>
        <taxon>Opisthorchiida</taxon>
        <taxon>Opisthorchiata</taxon>
        <taxon>Opisthorchiidae</taxon>
        <taxon>Opisthorchis</taxon>
    </lineage>
</organism>
<dbReference type="GeneID" id="20324690"/>
<dbReference type="OrthoDB" id="775260at2759"/>
<accession>A0A074Z260</accession>
<gene>
    <name evidence="1" type="ORF">T265_10522</name>
</gene>
<name>A0A074Z260_OPIVI</name>
<dbReference type="KEGG" id="ovi:T265_10522"/>
<proteinExistence type="predicted"/>
<keyword evidence="2" id="KW-1185">Reference proteome</keyword>
<dbReference type="EMBL" id="KL596996">
    <property type="protein sequence ID" value="KER21078.1"/>
    <property type="molecule type" value="Genomic_DNA"/>
</dbReference>
<sequence length="117" mass="13523">MMRARWPQWLEREFTDRKVYGSNPSSASRLLPSRFGQPGSTPALVQPSGSMTVTQWRDYSIYTEGRRYTSYLVFTIDSIESLVCDILQLNVLRTGRLMFQSARYSLESPAKTKLIYN</sequence>